<keyword evidence="2" id="KW-1185">Reference proteome</keyword>
<accession>A0A918KIB8</accession>
<comment type="caution">
    <text evidence="1">The sequence shown here is derived from an EMBL/GenBank/DDBJ whole genome shotgun (WGS) entry which is preliminary data.</text>
</comment>
<sequence length="154" mass="17167">MSVNDGIIWVHEDAISLDHPVVAAAGPGAQPIFIWDSHNHDALGYSLKRRVFIFECALDLDIPIYAGTPKSILREVANGRAIYAAPSPDPYIAHVLIDLQKDHEVVPVDARPFARIASDVDTRRFFRFWNQAKKTAMLSTQELEASQNTSRDDA</sequence>
<dbReference type="Proteomes" id="UP000600865">
    <property type="component" value="Unassembled WGS sequence"/>
</dbReference>
<name>A0A918KIB8_9PROT</name>
<proteinExistence type="predicted"/>
<evidence type="ECO:0000313" key="2">
    <source>
        <dbReference type="Proteomes" id="UP000600865"/>
    </source>
</evidence>
<dbReference type="AlphaFoldDB" id="A0A918KIB8"/>
<organism evidence="1 2">
    <name type="scientific">Litorimonas cladophorae</name>
    <dbReference type="NCBI Taxonomy" id="1220491"/>
    <lineage>
        <taxon>Bacteria</taxon>
        <taxon>Pseudomonadati</taxon>
        <taxon>Pseudomonadota</taxon>
        <taxon>Alphaproteobacteria</taxon>
        <taxon>Maricaulales</taxon>
        <taxon>Robiginitomaculaceae</taxon>
    </lineage>
</organism>
<dbReference type="InterPro" id="IPR036155">
    <property type="entry name" value="Crypto/Photolyase_N_sf"/>
</dbReference>
<dbReference type="EMBL" id="BMYV01000001">
    <property type="protein sequence ID" value="GGX64884.1"/>
    <property type="molecule type" value="Genomic_DNA"/>
</dbReference>
<dbReference type="RefSeq" id="WP_189583227.1">
    <property type="nucleotide sequence ID" value="NZ_BMYV01000001.1"/>
</dbReference>
<gene>
    <name evidence="1" type="ORF">GCM10011309_13930</name>
</gene>
<evidence type="ECO:0000313" key="1">
    <source>
        <dbReference type="EMBL" id="GGX64884.1"/>
    </source>
</evidence>
<dbReference type="SUPFAM" id="SSF52425">
    <property type="entry name" value="Cryptochrome/photolyase, N-terminal domain"/>
    <property type="match status" value="1"/>
</dbReference>
<reference evidence="1 2" key="1">
    <citation type="journal article" date="2014" name="Int. J. Syst. Evol. Microbiol.">
        <title>Complete genome sequence of Corynebacterium casei LMG S-19264T (=DSM 44701T), isolated from a smear-ripened cheese.</title>
        <authorList>
            <consortium name="US DOE Joint Genome Institute (JGI-PGF)"/>
            <person name="Walter F."/>
            <person name="Albersmeier A."/>
            <person name="Kalinowski J."/>
            <person name="Ruckert C."/>
        </authorList>
    </citation>
    <scope>NUCLEOTIDE SEQUENCE [LARGE SCALE GENOMIC DNA]</scope>
    <source>
        <strain evidence="1 2">KCTC 23968</strain>
    </source>
</reference>
<protein>
    <submittedName>
        <fullName evidence="1">Uncharacterized protein</fullName>
    </submittedName>
</protein>